<proteinExistence type="predicted"/>
<dbReference type="STRING" id="1817825.A2720_04430"/>
<evidence type="ECO:0000256" key="2">
    <source>
        <dbReference type="SAM" id="MobiDB-lite"/>
    </source>
</evidence>
<name>A0A1F5NSY5_9BACT</name>
<evidence type="ECO:0000256" key="1">
    <source>
        <dbReference type="SAM" id="Coils"/>
    </source>
</evidence>
<organism evidence="3 4">
    <name type="scientific">Candidatus Doudnabacteria bacterium RIFCSPHIGHO2_01_FULL_46_24</name>
    <dbReference type="NCBI Taxonomy" id="1817825"/>
    <lineage>
        <taxon>Bacteria</taxon>
        <taxon>Candidatus Doudnaibacteriota</taxon>
    </lineage>
</organism>
<evidence type="ECO:0000313" key="3">
    <source>
        <dbReference type="EMBL" id="OGE80779.1"/>
    </source>
</evidence>
<dbReference type="Proteomes" id="UP000178892">
    <property type="component" value="Unassembled WGS sequence"/>
</dbReference>
<gene>
    <name evidence="3" type="ORF">A2720_04430</name>
</gene>
<evidence type="ECO:0000313" key="4">
    <source>
        <dbReference type="Proteomes" id="UP000178892"/>
    </source>
</evidence>
<protein>
    <submittedName>
        <fullName evidence="3">Uncharacterized protein</fullName>
    </submittedName>
</protein>
<feature type="coiled-coil region" evidence="1">
    <location>
        <begin position="333"/>
        <end position="360"/>
    </location>
</feature>
<sequence length="387" mass="44765">MSQDIDPKNLGINPEEMLTDEIRESSLVSTRPSQTGELVSEEKAISYQERRELKFQEKIAISLEKLAGYEDSQLLAVYPEYAFNGQTTESGGPLEVLTVAEIREKIIQMRDPQKNFSGARPGIGAGPEQIIIVYDDLPPLTQTEDAKARWRDFYSRTREGKELFTPEGDRRYIERLKFEALNELRGLRDDRRIAIRSIYDEELHIIAVGELRELVLDMENPENKLTHGQAFDFWIEEYYEPEQYVQRERADLALRDIRQREHLLAELAEYSDDKLLTWVYPNESRNFSTGQHVIMQDLAGDLRKRINQADHDELDWFSHAGGIRVIAVGEVDLGLIEQKIRQAEQNFQVLLQQVIREANQRQVKPRKDSGIIDIIPVDRKSLPGDET</sequence>
<accession>A0A1F5NSY5</accession>
<feature type="compositionally biased region" description="Polar residues" evidence="2">
    <location>
        <begin position="26"/>
        <end position="37"/>
    </location>
</feature>
<keyword evidence="1" id="KW-0175">Coiled coil</keyword>
<dbReference type="EMBL" id="MFEL01000018">
    <property type="protein sequence ID" value="OGE80779.1"/>
    <property type="molecule type" value="Genomic_DNA"/>
</dbReference>
<comment type="caution">
    <text evidence="3">The sequence shown here is derived from an EMBL/GenBank/DDBJ whole genome shotgun (WGS) entry which is preliminary data.</text>
</comment>
<dbReference type="AlphaFoldDB" id="A0A1F5NSY5"/>
<reference evidence="3 4" key="1">
    <citation type="journal article" date="2016" name="Nat. Commun.">
        <title>Thousands of microbial genomes shed light on interconnected biogeochemical processes in an aquifer system.</title>
        <authorList>
            <person name="Anantharaman K."/>
            <person name="Brown C.T."/>
            <person name="Hug L.A."/>
            <person name="Sharon I."/>
            <person name="Castelle C.J."/>
            <person name="Probst A.J."/>
            <person name="Thomas B.C."/>
            <person name="Singh A."/>
            <person name="Wilkins M.J."/>
            <person name="Karaoz U."/>
            <person name="Brodie E.L."/>
            <person name="Williams K.H."/>
            <person name="Hubbard S.S."/>
            <person name="Banfield J.F."/>
        </authorList>
    </citation>
    <scope>NUCLEOTIDE SEQUENCE [LARGE SCALE GENOMIC DNA]</scope>
</reference>
<feature type="region of interest" description="Disordered" evidence="2">
    <location>
        <begin position="1"/>
        <end position="40"/>
    </location>
</feature>